<protein>
    <submittedName>
        <fullName evidence="2">Pimeloyl-ACP methyl ester carboxylesterase</fullName>
    </submittedName>
</protein>
<feature type="domain" description="AB hydrolase-1" evidence="1">
    <location>
        <begin position="11"/>
        <end position="231"/>
    </location>
</feature>
<evidence type="ECO:0000313" key="2">
    <source>
        <dbReference type="EMBL" id="MBB5720321.1"/>
    </source>
</evidence>
<dbReference type="InterPro" id="IPR000073">
    <property type="entry name" value="AB_hydrolase_1"/>
</dbReference>
<dbReference type="SUPFAM" id="SSF53474">
    <property type="entry name" value="alpha/beta-Hydrolases"/>
    <property type="match status" value="1"/>
</dbReference>
<dbReference type="RefSeq" id="WP_221227594.1">
    <property type="nucleotide sequence ID" value="NZ_BAABIF010000008.1"/>
</dbReference>
<dbReference type="AlphaFoldDB" id="A0A840Z2F7"/>
<proteinExistence type="predicted"/>
<dbReference type="GO" id="GO:0016020">
    <property type="term" value="C:membrane"/>
    <property type="evidence" value="ECO:0007669"/>
    <property type="project" value="TreeGrafter"/>
</dbReference>
<dbReference type="EMBL" id="JACIJI010000012">
    <property type="protein sequence ID" value="MBB5720321.1"/>
    <property type="molecule type" value="Genomic_DNA"/>
</dbReference>
<dbReference type="Pfam" id="PF00561">
    <property type="entry name" value="Abhydrolase_1"/>
    <property type="match status" value="1"/>
</dbReference>
<reference evidence="2 3" key="1">
    <citation type="submission" date="2020-08" db="EMBL/GenBank/DDBJ databases">
        <title>Genomic Encyclopedia of Type Strains, Phase IV (KMG-IV): sequencing the most valuable type-strain genomes for metagenomic binning, comparative biology and taxonomic classification.</title>
        <authorList>
            <person name="Goeker M."/>
        </authorList>
    </citation>
    <scope>NUCLEOTIDE SEQUENCE [LARGE SCALE GENOMIC DNA]</scope>
    <source>
        <strain evidence="2 3">DSM 27203</strain>
    </source>
</reference>
<dbReference type="Proteomes" id="UP000554342">
    <property type="component" value="Unassembled WGS sequence"/>
</dbReference>
<accession>A0A840Z2F7</accession>
<dbReference type="PANTHER" id="PTHR43798">
    <property type="entry name" value="MONOACYLGLYCEROL LIPASE"/>
    <property type="match status" value="1"/>
</dbReference>
<gene>
    <name evidence="2" type="ORF">FHR23_003286</name>
</gene>
<dbReference type="InterPro" id="IPR029058">
    <property type="entry name" value="AB_hydrolase_fold"/>
</dbReference>
<dbReference type="PANTHER" id="PTHR43798:SF33">
    <property type="entry name" value="HYDROLASE, PUTATIVE (AFU_ORTHOLOGUE AFUA_2G14860)-RELATED"/>
    <property type="match status" value="1"/>
</dbReference>
<comment type="caution">
    <text evidence="2">The sequence shown here is derived from an EMBL/GenBank/DDBJ whole genome shotgun (WGS) entry which is preliminary data.</text>
</comment>
<organism evidence="2 3">
    <name type="scientific">Stakelama sediminis</name>
    <dbReference type="NCBI Taxonomy" id="463200"/>
    <lineage>
        <taxon>Bacteria</taxon>
        <taxon>Pseudomonadati</taxon>
        <taxon>Pseudomonadota</taxon>
        <taxon>Alphaproteobacteria</taxon>
        <taxon>Sphingomonadales</taxon>
        <taxon>Sphingomonadaceae</taxon>
        <taxon>Stakelama</taxon>
    </lineage>
</organism>
<sequence>MHYLRAGGAKPPLIALHGLMGSSACLSPLAGTLEAHFDIILPDARGHGKSGKPDEGYRYCDHADDVIGLIEALQLNAPIVLGHSMGGMTAAVVASEMGSAIAGLVLIDPTFISPEWQREVFESDVAAEHRRSLASTRTDLLADARRKNRRRAWEMLEYLVDARIDTSMAAFEVLTPPNPDYRELVEHISAPTLLVIGERGVVSAETASELHARNPLLQFAMIADAGHGLPYDQPEQVGAVALAFFYSLTASPASSTLAR</sequence>
<evidence type="ECO:0000259" key="1">
    <source>
        <dbReference type="Pfam" id="PF00561"/>
    </source>
</evidence>
<evidence type="ECO:0000313" key="3">
    <source>
        <dbReference type="Proteomes" id="UP000554342"/>
    </source>
</evidence>
<keyword evidence="3" id="KW-1185">Reference proteome</keyword>
<dbReference type="InterPro" id="IPR050266">
    <property type="entry name" value="AB_hydrolase_sf"/>
</dbReference>
<name>A0A840Z2F7_9SPHN</name>
<dbReference type="Gene3D" id="3.40.50.1820">
    <property type="entry name" value="alpha/beta hydrolase"/>
    <property type="match status" value="1"/>
</dbReference>
<dbReference type="PROSITE" id="PS51257">
    <property type="entry name" value="PROKAR_LIPOPROTEIN"/>
    <property type="match status" value="1"/>
</dbReference>